<organism evidence="1 2">
    <name type="scientific">Comamonas testosteroni</name>
    <name type="common">Pseudomonas testosteroni</name>
    <dbReference type="NCBI Taxonomy" id="285"/>
    <lineage>
        <taxon>Bacteria</taxon>
        <taxon>Pseudomonadati</taxon>
        <taxon>Pseudomonadota</taxon>
        <taxon>Betaproteobacteria</taxon>
        <taxon>Burkholderiales</taxon>
        <taxon>Comamonadaceae</taxon>
        <taxon>Comamonas</taxon>
    </lineage>
</organism>
<comment type="caution">
    <text evidence="1">The sequence shown here is derived from an EMBL/GenBank/DDBJ whole genome shotgun (WGS) entry which is preliminary data.</text>
</comment>
<reference evidence="1 2" key="1">
    <citation type="submission" date="2013-09" db="EMBL/GenBank/DDBJ databases">
        <title>High correlation between genotypes and phenotypes of environmental bacteria Comamonas testosteroni strains.</title>
        <authorList>
            <person name="Liu L."/>
            <person name="Zhu W."/>
            <person name="Xia X."/>
            <person name="Xu B."/>
            <person name="Luo M."/>
            <person name="Wang G."/>
        </authorList>
    </citation>
    <scope>NUCLEOTIDE SEQUENCE [LARGE SCALE GENOMIC DNA]</scope>
    <source>
        <strain evidence="1 2">JL40</strain>
    </source>
</reference>
<proteinExistence type="predicted"/>
<name>A0A096FMC1_COMTE</name>
<dbReference type="EMBL" id="AWOR01000037">
    <property type="protein sequence ID" value="KGH30918.1"/>
    <property type="molecule type" value="Genomic_DNA"/>
</dbReference>
<accession>A0A096FMC1</accession>
<dbReference type="Proteomes" id="UP000029553">
    <property type="component" value="Unassembled WGS sequence"/>
</dbReference>
<gene>
    <name evidence="1" type="ORF">P353_08635</name>
</gene>
<evidence type="ECO:0000313" key="2">
    <source>
        <dbReference type="Proteomes" id="UP000029553"/>
    </source>
</evidence>
<protein>
    <submittedName>
        <fullName evidence="1">Uncharacterized protein</fullName>
    </submittedName>
</protein>
<sequence length="198" mass="22109">MLMFQTNIIQELDDRAEDLTYGESDPSVKELDASLWGILRKVSIQNPDLAGKLFNLKSHTVELAAQLSDEAISNLSSGTVLSFKLVANQHEICQWIEDRDYKQTFEITDTSNCTDLYWVQLGVQARKDVETASQTFGVGLNLVRACSNATLIQLSGISTNFAVSFALRFDESIIAEIISGRRNLQYILLKKIQQSITA</sequence>
<evidence type="ECO:0000313" key="1">
    <source>
        <dbReference type="EMBL" id="KGH30918.1"/>
    </source>
</evidence>
<dbReference type="AlphaFoldDB" id="A0A096FMC1"/>